<accession>A0A9P0VY49</accession>
<evidence type="ECO:0000313" key="13">
    <source>
        <dbReference type="EMBL" id="CAH2352148.1"/>
    </source>
</evidence>
<evidence type="ECO:0000256" key="3">
    <source>
        <dbReference type="ARBA" id="ARBA00022792"/>
    </source>
</evidence>
<evidence type="ECO:0000256" key="9">
    <source>
        <dbReference type="ARBA" id="ARBA00024807"/>
    </source>
</evidence>
<evidence type="ECO:0000256" key="12">
    <source>
        <dbReference type="SAM" id="MobiDB-lite"/>
    </source>
</evidence>
<sequence length="474" mass="54185">MTSVLARRLSSRGVSYSFSIFVRYNSSKLFKEDSLVKNKNNFNDKLMATVDGRSPYGQLGLDYEDDKLRKIIETSNFGAAKEEQSRKEYSVGASTVEQKDNDSVNDLKNANSYSGDSEDFSIKMNGNDDIGNSIHNQIPNLPSDKENKRSDLAKRLEKYLDSLQDTIFTATRALNDVTGYSSIEKLKKSIDDLENELKRARDQVKSSKELYSEAISRRSKSQKEVNELLTRKHNWSGEDLERFTNLYRNDHANEQAEVNAQVKLEESERKVDSIQLKLTQSILTRYHEEQIWSDKIRRASTWGTWIIMGLNMVLFIVATFLIEPWKRKRLVGSFEDKVKLALFETSEQQNWKIDEIMKENSERSKAASKTDAVNRGSDSTSAKSWFFNLGGENVQFDEKPNSTSKLPVEGLLDCTLTTSDYEDSTFSVVKDKLSQYLSKDVKYVQMDKSNLNFLFTSSVGFGVLLGYALTYLVR</sequence>
<dbReference type="AlphaFoldDB" id="A0A9P0VY49"/>
<evidence type="ECO:0000256" key="7">
    <source>
        <dbReference type="ARBA" id="ARBA00023128"/>
    </source>
</evidence>
<dbReference type="OrthoDB" id="5595506at2759"/>
<evidence type="ECO:0000256" key="2">
    <source>
        <dbReference type="ARBA" id="ARBA00022692"/>
    </source>
</evidence>
<comment type="subcellular location">
    <subcellularLocation>
        <location evidence="10">Mitochondrion inner membrane</location>
        <topology evidence="10">Multi-pass membrane protein</topology>
    </subcellularLocation>
</comment>
<feature type="coiled-coil region" evidence="11">
    <location>
        <begin position="183"/>
        <end position="217"/>
    </location>
</feature>
<feature type="transmembrane region" description="Helical" evidence="10">
    <location>
        <begin position="451"/>
        <end position="473"/>
    </location>
</feature>
<evidence type="ECO:0000256" key="8">
    <source>
        <dbReference type="ARBA" id="ARBA00023136"/>
    </source>
</evidence>
<evidence type="ECO:0000256" key="10">
    <source>
        <dbReference type="RuleBase" id="RU364128"/>
    </source>
</evidence>
<name>A0A9P0VY49_9ASCO</name>
<keyword evidence="14" id="KW-1185">Reference proteome</keyword>
<feature type="compositionally biased region" description="Polar residues" evidence="12">
    <location>
        <begin position="104"/>
        <end position="115"/>
    </location>
</feature>
<evidence type="ECO:0000256" key="1">
    <source>
        <dbReference type="ARBA" id="ARBA00007472"/>
    </source>
</evidence>
<comment type="subunit">
    <text evidence="10">Homooligomer.</text>
</comment>
<keyword evidence="2 10" id="KW-0812">Transmembrane</keyword>
<dbReference type="Proteomes" id="UP000837801">
    <property type="component" value="Unassembled WGS sequence"/>
</dbReference>
<feature type="transmembrane region" description="Helical" evidence="10">
    <location>
        <begin position="302"/>
        <end position="322"/>
    </location>
</feature>
<evidence type="ECO:0000256" key="5">
    <source>
        <dbReference type="ARBA" id="ARBA00022989"/>
    </source>
</evidence>
<dbReference type="PANTHER" id="PTHR31961">
    <property type="entry name" value="SENSITIVE TO HIGH EXPRESSION PROTEIN 9, MITOCHONDRIAL"/>
    <property type="match status" value="1"/>
</dbReference>
<dbReference type="GO" id="GO:0005743">
    <property type="term" value="C:mitochondrial inner membrane"/>
    <property type="evidence" value="ECO:0007669"/>
    <property type="project" value="UniProtKB-SubCell"/>
</dbReference>
<evidence type="ECO:0000256" key="6">
    <source>
        <dbReference type="ARBA" id="ARBA00023054"/>
    </source>
</evidence>
<evidence type="ECO:0000256" key="11">
    <source>
        <dbReference type="SAM" id="Coils"/>
    </source>
</evidence>
<evidence type="ECO:0000256" key="4">
    <source>
        <dbReference type="ARBA" id="ARBA00022946"/>
    </source>
</evidence>
<protein>
    <recommendedName>
        <fullName evidence="10">Sensitive to high expression protein 9, mitochondrial</fullName>
    </recommendedName>
</protein>
<proteinExistence type="inferred from homology"/>
<keyword evidence="7 10" id="KW-0496">Mitochondrion</keyword>
<comment type="similarity">
    <text evidence="1 10">Belongs to the SHE9 family.</text>
</comment>
<keyword evidence="6 11" id="KW-0175">Coiled coil</keyword>
<dbReference type="EMBL" id="CAKXYY010000005">
    <property type="protein sequence ID" value="CAH2352148.1"/>
    <property type="molecule type" value="Genomic_DNA"/>
</dbReference>
<keyword evidence="5 10" id="KW-1133">Transmembrane helix</keyword>
<dbReference type="PANTHER" id="PTHR31961:SF3">
    <property type="entry name" value="SENSITIVE TO HIGH EXPRESSION PROTEIN 9, MITOCHONDRIAL"/>
    <property type="match status" value="1"/>
</dbReference>
<evidence type="ECO:0000313" key="14">
    <source>
        <dbReference type="Proteomes" id="UP000837801"/>
    </source>
</evidence>
<dbReference type="InterPro" id="IPR008839">
    <property type="entry name" value="MDM33_fungi"/>
</dbReference>
<reference evidence="13" key="1">
    <citation type="submission" date="2022-03" db="EMBL/GenBank/DDBJ databases">
        <authorList>
            <person name="Legras J.-L."/>
            <person name="Devillers H."/>
            <person name="Grondin C."/>
        </authorList>
    </citation>
    <scope>NUCLEOTIDE SEQUENCE</scope>
    <source>
        <strain evidence="13">CLIB 1423</strain>
    </source>
</reference>
<dbReference type="Pfam" id="PF05546">
    <property type="entry name" value="She9_MDM33"/>
    <property type="match status" value="1"/>
</dbReference>
<keyword evidence="3 10" id="KW-0999">Mitochondrion inner membrane</keyword>
<comment type="function">
    <text evidence="9">Required for the maintenance of the structure of the mitochondrial inner membrane. Involved in mitochondrial morphology. Causes growth arrest when highly overexpressed.</text>
</comment>
<dbReference type="GO" id="GO:0007007">
    <property type="term" value="P:inner mitochondrial membrane organization"/>
    <property type="evidence" value="ECO:0007669"/>
    <property type="project" value="TreeGrafter"/>
</dbReference>
<keyword evidence="4 10" id="KW-0809">Transit peptide</keyword>
<keyword evidence="8 10" id="KW-0472">Membrane</keyword>
<feature type="region of interest" description="Disordered" evidence="12">
    <location>
        <begin position="83"/>
        <end position="120"/>
    </location>
</feature>
<organism evidence="13 14">
    <name type="scientific">[Candida] railenensis</name>
    <dbReference type="NCBI Taxonomy" id="45579"/>
    <lineage>
        <taxon>Eukaryota</taxon>
        <taxon>Fungi</taxon>
        <taxon>Dikarya</taxon>
        <taxon>Ascomycota</taxon>
        <taxon>Saccharomycotina</taxon>
        <taxon>Pichiomycetes</taxon>
        <taxon>Debaryomycetaceae</taxon>
        <taxon>Kurtzmaniella</taxon>
    </lineage>
</organism>
<gene>
    <name evidence="13" type="ORF">CLIB1423_05S06722</name>
</gene>
<comment type="caution">
    <text evidence="13">The sequence shown here is derived from an EMBL/GenBank/DDBJ whole genome shotgun (WGS) entry which is preliminary data.</text>
</comment>